<dbReference type="SUPFAM" id="SSF56988">
    <property type="entry name" value="Anthrax protective antigen"/>
    <property type="match status" value="1"/>
</dbReference>
<gene>
    <name evidence="3" type="ORF">UFOVP694_159</name>
</gene>
<reference evidence="3" key="1">
    <citation type="submission" date="2020-04" db="EMBL/GenBank/DDBJ databases">
        <authorList>
            <person name="Chiriac C."/>
            <person name="Salcher M."/>
            <person name="Ghai R."/>
            <person name="Kavagutti S V."/>
        </authorList>
    </citation>
    <scope>NUCLEOTIDE SEQUENCE</scope>
</reference>
<feature type="compositionally biased region" description="Pro residues" evidence="1">
    <location>
        <begin position="466"/>
        <end position="476"/>
    </location>
</feature>
<accession>A0A6J5NKY8</accession>
<evidence type="ECO:0000256" key="1">
    <source>
        <dbReference type="SAM" id="MobiDB-lite"/>
    </source>
</evidence>
<dbReference type="PROSITE" id="PS51820">
    <property type="entry name" value="PA14"/>
    <property type="match status" value="1"/>
</dbReference>
<dbReference type="InterPro" id="IPR011658">
    <property type="entry name" value="PA14_dom"/>
</dbReference>
<protein>
    <submittedName>
        <fullName evidence="3">PA14 domain containing protein</fullName>
    </submittedName>
</protein>
<dbReference type="EMBL" id="LR796651">
    <property type="protein sequence ID" value="CAB4158091.1"/>
    <property type="molecule type" value="Genomic_DNA"/>
</dbReference>
<feature type="domain" description="PA14" evidence="2">
    <location>
        <begin position="146"/>
        <end position="288"/>
    </location>
</feature>
<organism evidence="3">
    <name type="scientific">uncultured Caudovirales phage</name>
    <dbReference type="NCBI Taxonomy" id="2100421"/>
    <lineage>
        <taxon>Viruses</taxon>
        <taxon>Duplodnaviria</taxon>
        <taxon>Heunggongvirae</taxon>
        <taxon>Uroviricota</taxon>
        <taxon>Caudoviricetes</taxon>
        <taxon>Peduoviridae</taxon>
        <taxon>Maltschvirus</taxon>
        <taxon>Maltschvirus maltsch</taxon>
    </lineage>
</organism>
<feature type="compositionally biased region" description="Low complexity" evidence="1">
    <location>
        <begin position="413"/>
        <end position="424"/>
    </location>
</feature>
<proteinExistence type="predicted"/>
<feature type="compositionally biased region" description="Pro residues" evidence="1">
    <location>
        <begin position="489"/>
        <end position="514"/>
    </location>
</feature>
<feature type="compositionally biased region" description="Basic and acidic residues" evidence="1">
    <location>
        <begin position="477"/>
        <end position="488"/>
    </location>
</feature>
<name>A0A6J5NKY8_9CAUD</name>
<feature type="compositionally biased region" description="Basic and acidic residues" evidence="1">
    <location>
        <begin position="515"/>
        <end position="524"/>
    </location>
</feature>
<feature type="compositionally biased region" description="Basic and acidic residues" evidence="1">
    <location>
        <begin position="428"/>
        <end position="442"/>
    </location>
</feature>
<dbReference type="Pfam" id="PF07691">
    <property type="entry name" value="PA14"/>
    <property type="match status" value="1"/>
</dbReference>
<evidence type="ECO:0000313" key="3">
    <source>
        <dbReference type="EMBL" id="CAB4158091.1"/>
    </source>
</evidence>
<dbReference type="InterPro" id="IPR037524">
    <property type="entry name" value="PA14/GLEYA"/>
</dbReference>
<sequence>MKGPYLNKLFRMFIAVFLAFGWLFISPTQANSDDPLTIAAMEIQNLNSAVDKLDYKDGLINMIDIAENKFMYAKNLRDVRNTAIKDYEDAVEAEDLALEAKDLAQSNVDGQTVTVELALDHKNDAYDSLEIANINLSNAQQALNSAGVPGLRYDVYSLIRVAGQAATDELLCSGTWNSNSMQLPVCGNRYSNFIVKFTGQITVPSWFTQTKFAGYTDDGFKMYINGQLAINNWREQGTTWSPYSPLYDVTENKVFGVEIWWYNGGGPGSYHLGWAIPGGWTGAGCDYAGDPRVWGQNFSCNLNTFSSGSEPTATQTAEYQAALSAKNTAQQEYNDKLNVYNQEVATLNSYNQDLTNKTSEYDNAVNDTEDALSEKSNAISNFNNAILDVNSAIDDAWRYYDEQSQKEIQRAIAQAAANAAANQPKPEPSPEPKPTVEPEKPKPSAPPTDKPDPKPTNATGTENPDPKPTQPGPKPTPPKEEPKPEEPKPTPATSPEPKPEPSPEPPIAPSPEPKPLQRPDFKPAENIDPVIKNEVLAALIPQKGTGTSEDLSGVIANLTSKDNKLVKLSPEQTAAVSQTLKALTKEAKQEIASDLGISAAEVAKVAEAMKSDPAVASAFVEFAERAGASEDAAMPFTLADATTEVQTEAFLEDPLGAIFEVDVAELLSNFSELGMDMTDDQREKAQEVIIPVVIVSQIASTIIGMRR</sequence>
<feature type="region of interest" description="Disordered" evidence="1">
    <location>
        <begin position="413"/>
        <end position="524"/>
    </location>
</feature>
<evidence type="ECO:0000259" key="2">
    <source>
        <dbReference type="PROSITE" id="PS51820"/>
    </source>
</evidence>